<name>A0A1G7JGA3_9FLAO</name>
<evidence type="ECO:0000313" key="3">
    <source>
        <dbReference type="Proteomes" id="UP000182114"/>
    </source>
</evidence>
<dbReference type="CDD" id="cd01834">
    <property type="entry name" value="SGNH_hydrolase_like_2"/>
    <property type="match status" value="1"/>
</dbReference>
<dbReference type="InterPro" id="IPR013830">
    <property type="entry name" value="SGNH_hydro"/>
</dbReference>
<keyword evidence="3" id="KW-1185">Reference proteome</keyword>
<evidence type="ECO:0000259" key="1">
    <source>
        <dbReference type="Pfam" id="PF13472"/>
    </source>
</evidence>
<feature type="domain" description="SGNH hydrolase-type esterase" evidence="1">
    <location>
        <begin position="44"/>
        <end position="234"/>
    </location>
</feature>
<proteinExistence type="predicted"/>
<sequence length="465" mass="52995">MRNSKRVIKRDSSLFLVLFIGLAFALQGQKNITLHAKDKISFIGSGITQDGRYHMILQSYLTTRYPDLALEVYNNGISGDVADGVLYRFEKDILALKPDYAFLMLGMNDIQRQLYAEGIDVTQETLNKREEALAHYYQQTTHIVALLKEHDIKPIFLTPTIYDQTAKIDQVNDVGCNEALAKCAAHIRMLALENKAPLVNFYDYLNEINHTAQQKDSTYTIVGPDRIHPGDLGHFAMATKIITSVLDSGKLSAIQINAASNKIELATNCSISKLVSKRKNIKFDVIQEALPFPIADRFKEQETILAPLAINEETLTVKGLKQGNYQLHIDSFMIGEFSATSLASGIDLSVYKNTPQYLQALEVFKLCEAYHKIYGRLRIIALIEYKNLKDYTGPDTTEGKRIYLDQELEKQREKSWHSYLVKMCNAYFEEKPNEKALWKQLTTIRNHIQDKSQSKTHTYLLHKTK</sequence>
<dbReference type="SUPFAM" id="SSF52266">
    <property type="entry name" value="SGNH hydrolase"/>
    <property type="match status" value="1"/>
</dbReference>
<dbReference type="Pfam" id="PF13472">
    <property type="entry name" value="Lipase_GDSL_2"/>
    <property type="match status" value="1"/>
</dbReference>
<accession>A0A1G7JGA3</accession>
<dbReference type="Proteomes" id="UP000182114">
    <property type="component" value="Unassembled WGS sequence"/>
</dbReference>
<dbReference type="PANTHER" id="PTHR30383">
    <property type="entry name" value="THIOESTERASE 1/PROTEASE 1/LYSOPHOSPHOLIPASE L1"/>
    <property type="match status" value="1"/>
</dbReference>
<dbReference type="GO" id="GO:0004622">
    <property type="term" value="F:phosphatidylcholine lysophospholipase activity"/>
    <property type="evidence" value="ECO:0007669"/>
    <property type="project" value="TreeGrafter"/>
</dbReference>
<dbReference type="RefSeq" id="WP_074538959.1">
    <property type="nucleotide sequence ID" value="NZ_FNBD01000009.1"/>
</dbReference>
<dbReference type="PANTHER" id="PTHR30383:SF5">
    <property type="entry name" value="SGNH HYDROLASE-TYPE ESTERASE DOMAIN-CONTAINING PROTEIN"/>
    <property type="match status" value="1"/>
</dbReference>
<dbReference type="InterPro" id="IPR036514">
    <property type="entry name" value="SGNH_hydro_sf"/>
</dbReference>
<dbReference type="InterPro" id="IPR051532">
    <property type="entry name" value="Ester_Hydrolysis_Enzymes"/>
</dbReference>
<gene>
    <name evidence="2" type="ORF">SAMN04487992_10983</name>
</gene>
<organism evidence="2 3">
    <name type="scientific">Cellulophaga baltica</name>
    <dbReference type="NCBI Taxonomy" id="76594"/>
    <lineage>
        <taxon>Bacteria</taxon>
        <taxon>Pseudomonadati</taxon>
        <taxon>Bacteroidota</taxon>
        <taxon>Flavobacteriia</taxon>
        <taxon>Flavobacteriales</taxon>
        <taxon>Flavobacteriaceae</taxon>
        <taxon>Cellulophaga</taxon>
    </lineage>
</organism>
<reference evidence="3" key="1">
    <citation type="submission" date="2016-10" db="EMBL/GenBank/DDBJ databases">
        <authorList>
            <person name="Varghese N."/>
            <person name="Submissions S."/>
        </authorList>
    </citation>
    <scope>NUCLEOTIDE SEQUENCE [LARGE SCALE GENOMIC DNA]</scope>
    <source>
        <strain evidence="3">DSM 24729</strain>
    </source>
</reference>
<dbReference type="AlphaFoldDB" id="A0A1G7JGA3"/>
<dbReference type="Gene3D" id="3.40.50.1110">
    <property type="entry name" value="SGNH hydrolase"/>
    <property type="match status" value="1"/>
</dbReference>
<protein>
    <submittedName>
        <fullName evidence="2">Lysophospholipase L1</fullName>
    </submittedName>
</protein>
<dbReference type="EMBL" id="FNBD01000009">
    <property type="protein sequence ID" value="SDF23970.1"/>
    <property type="molecule type" value="Genomic_DNA"/>
</dbReference>
<evidence type="ECO:0000313" key="2">
    <source>
        <dbReference type="EMBL" id="SDF23970.1"/>
    </source>
</evidence>